<dbReference type="PANTHER" id="PTHR32145:SF11">
    <property type="entry name" value="DIFLAVIN FLAVOPROTEIN A 2-RELATED"/>
    <property type="match status" value="1"/>
</dbReference>
<evidence type="ECO:0000313" key="8">
    <source>
        <dbReference type="Proteomes" id="UP000483018"/>
    </source>
</evidence>
<keyword evidence="5" id="KW-0408">Iron</keyword>
<dbReference type="Pfam" id="PF19583">
    <property type="entry name" value="ODP"/>
    <property type="match status" value="1"/>
</dbReference>
<dbReference type="InterPro" id="IPR029039">
    <property type="entry name" value="Flavoprotein-like_sf"/>
</dbReference>
<evidence type="ECO:0000313" key="7">
    <source>
        <dbReference type="EMBL" id="KAE9635452.1"/>
    </source>
</evidence>
<dbReference type="EMBL" id="WSLF01000003">
    <property type="protein sequence ID" value="KAE9635452.1"/>
    <property type="molecule type" value="Genomic_DNA"/>
</dbReference>
<dbReference type="GO" id="GO:0016651">
    <property type="term" value="F:oxidoreductase activity, acting on NAD(P)H"/>
    <property type="evidence" value="ECO:0007669"/>
    <property type="project" value="UniProtKB-ARBA"/>
</dbReference>
<keyword evidence="4" id="KW-0249">Electron transport</keyword>
<dbReference type="InterPro" id="IPR045761">
    <property type="entry name" value="ODP_dom"/>
</dbReference>
<dbReference type="SUPFAM" id="SSF52218">
    <property type="entry name" value="Flavoproteins"/>
    <property type="match status" value="1"/>
</dbReference>
<proteinExistence type="inferred from homology"/>
<reference evidence="7 8" key="1">
    <citation type="submission" date="2019-12" db="EMBL/GenBank/DDBJ databases">
        <title>Defluviitalea raffinosedens, isolated from a biogas fermenter, genome sequencing and characterization.</title>
        <authorList>
            <person name="Rettenmaier R."/>
            <person name="Schneider M."/>
            <person name="Neuhaus K."/>
            <person name="Liebl W."/>
            <person name="Zverlov V."/>
        </authorList>
    </citation>
    <scope>NUCLEOTIDE SEQUENCE [LARGE SCALE GENOMIC DNA]</scope>
    <source>
        <strain evidence="7 8">249c-K6</strain>
    </source>
</reference>
<dbReference type="AlphaFoldDB" id="A0A7C8HIP9"/>
<keyword evidence="7" id="KW-0378">Hydrolase</keyword>
<dbReference type="PIRSF" id="PIRSF005243">
    <property type="entry name" value="ROO"/>
    <property type="match status" value="1"/>
</dbReference>
<keyword evidence="3" id="KW-0813">Transport</keyword>
<dbReference type="InterPro" id="IPR036866">
    <property type="entry name" value="RibonucZ/Hydroxyglut_hydro"/>
</dbReference>
<dbReference type="InterPro" id="IPR008254">
    <property type="entry name" value="Flavodoxin/NO_synth"/>
</dbReference>
<dbReference type="PROSITE" id="PS50902">
    <property type="entry name" value="FLAVODOXIN_LIKE"/>
    <property type="match status" value="1"/>
</dbReference>
<accession>A0A7C8HIP9</accession>
<evidence type="ECO:0000256" key="2">
    <source>
        <dbReference type="ARBA" id="ARBA00007121"/>
    </source>
</evidence>
<gene>
    <name evidence="7" type="ORF">GND95_04715</name>
</gene>
<dbReference type="Pfam" id="PF00258">
    <property type="entry name" value="Flavodoxin_1"/>
    <property type="match status" value="1"/>
</dbReference>
<dbReference type="RefSeq" id="WP_158739700.1">
    <property type="nucleotide sequence ID" value="NZ_JAFBEP010000001.1"/>
</dbReference>
<dbReference type="Gene3D" id="3.60.15.10">
    <property type="entry name" value="Ribonuclease Z/Hydroxyacylglutathione hydrolase-like"/>
    <property type="match status" value="1"/>
</dbReference>
<dbReference type="SMART" id="SM00849">
    <property type="entry name" value="Lactamase_B"/>
    <property type="match status" value="1"/>
</dbReference>
<name>A0A7C8HIP9_9FIRM</name>
<dbReference type="GO" id="GO:0046872">
    <property type="term" value="F:metal ion binding"/>
    <property type="evidence" value="ECO:0007669"/>
    <property type="project" value="InterPro"/>
</dbReference>
<dbReference type="InterPro" id="IPR051285">
    <property type="entry name" value="NADH_oxidoreductase_modular"/>
</dbReference>
<dbReference type="OrthoDB" id="9807946at2"/>
<dbReference type="GO" id="GO:0016787">
    <property type="term" value="F:hydrolase activity"/>
    <property type="evidence" value="ECO:0007669"/>
    <property type="project" value="UniProtKB-KW"/>
</dbReference>
<dbReference type="GO" id="GO:0010181">
    <property type="term" value="F:FMN binding"/>
    <property type="evidence" value="ECO:0007669"/>
    <property type="project" value="InterPro"/>
</dbReference>
<evidence type="ECO:0000259" key="6">
    <source>
        <dbReference type="PROSITE" id="PS50902"/>
    </source>
</evidence>
<protein>
    <submittedName>
        <fullName evidence="7">MBL fold metallo-hydrolase</fullName>
    </submittedName>
</protein>
<sequence>MYKSIKILDNLYWVGALDPDLKIFDIVMETKYGTTYNSYILKGSQKTVLFETAKDKFANQFIDRIKDVIDIKEIDYIVVNHTEPDHVGSVATLLDYCPDATIVGTGPALRFLKEITNRPFNSLPVSDGDTLNIGDRTIRFIMTPFLHWPDTMYSYVEEDKVLITCDSFGAHYCDERVFNDVMEKEKGADILDAYKYYFDMIMGPFKSYVTQALDKIKDLDIKIVCPGHGLILRNDIQKYLDLYREWSSVKEREKPSVVIAYVSAYGYTKKMAEEIAKGVSSAGDVDVFIFDMVYENPSKVIGEMQSAKGLLFGSPTIVGDTLPPIWNLLTSLNPVIHKGKLAGAFGSYGWSGEAVSNIEGRLKQLRFKIPVPGLKINFNPSKDQLKQAYEFGQKFGQAILEEK</sequence>
<dbReference type="PANTHER" id="PTHR32145">
    <property type="entry name" value="DIFLAVIN FLAVOPROTEIN A 2-RELATED"/>
    <property type="match status" value="1"/>
</dbReference>
<evidence type="ECO:0000256" key="5">
    <source>
        <dbReference type="ARBA" id="ARBA00023004"/>
    </source>
</evidence>
<keyword evidence="8" id="KW-1185">Reference proteome</keyword>
<evidence type="ECO:0000256" key="1">
    <source>
        <dbReference type="ARBA" id="ARBA00001962"/>
    </source>
</evidence>
<dbReference type="Gene3D" id="3.40.50.360">
    <property type="match status" value="1"/>
</dbReference>
<comment type="caution">
    <text evidence="7">The sequence shown here is derived from an EMBL/GenBank/DDBJ whole genome shotgun (WGS) entry which is preliminary data.</text>
</comment>
<dbReference type="Proteomes" id="UP000483018">
    <property type="component" value="Unassembled WGS sequence"/>
</dbReference>
<dbReference type="InterPro" id="IPR016440">
    <property type="entry name" value="Rubredoxin-O_OxRdtase"/>
</dbReference>
<dbReference type="SUPFAM" id="SSF56281">
    <property type="entry name" value="Metallo-hydrolase/oxidoreductase"/>
    <property type="match status" value="1"/>
</dbReference>
<evidence type="ECO:0000256" key="4">
    <source>
        <dbReference type="ARBA" id="ARBA00022982"/>
    </source>
</evidence>
<dbReference type="InterPro" id="IPR001279">
    <property type="entry name" value="Metallo-B-lactamas"/>
</dbReference>
<comment type="similarity">
    <text evidence="2">In the N-terminal section; belongs to the zinc metallo-hydrolase group 3 family.</text>
</comment>
<dbReference type="CDD" id="cd07709">
    <property type="entry name" value="flavodiiron_proteins_MBL-fold"/>
    <property type="match status" value="1"/>
</dbReference>
<organism evidence="7 8">
    <name type="scientific">Defluviitalea raffinosedens</name>
    <dbReference type="NCBI Taxonomy" id="1450156"/>
    <lineage>
        <taxon>Bacteria</taxon>
        <taxon>Bacillati</taxon>
        <taxon>Bacillota</taxon>
        <taxon>Clostridia</taxon>
        <taxon>Lachnospirales</taxon>
        <taxon>Defluviitaleaceae</taxon>
        <taxon>Defluviitalea</taxon>
    </lineage>
</organism>
<evidence type="ECO:0000256" key="3">
    <source>
        <dbReference type="ARBA" id="ARBA00022448"/>
    </source>
</evidence>
<dbReference type="GO" id="GO:0009055">
    <property type="term" value="F:electron transfer activity"/>
    <property type="evidence" value="ECO:0007669"/>
    <property type="project" value="InterPro"/>
</dbReference>
<feature type="domain" description="Flavodoxin-like" evidence="6">
    <location>
        <begin position="257"/>
        <end position="396"/>
    </location>
</feature>
<comment type="cofactor">
    <cofactor evidence="1">
        <name>Fe cation</name>
        <dbReference type="ChEBI" id="CHEBI:24875"/>
    </cofactor>
</comment>